<sequence length="85" mass="9399">MAARDSNAKTQREERYTRLIFAVENTFSGVRLPPVTRAPNDEYLKAFAGRSRPPLRPRPPRGVPSAPLNASLNGRGSRARPEAGR</sequence>
<keyword evidence="3" id="KW-1185">Reference proteome</keyword>
<evidence type="ECO:0000256" key="1">
    <source>
        <dbReference type="SAM" id="MobiDB-lite"/>
    </source>
</evidence>
<evidence type="ECO:0000313" key="3">
    <source>
        <dbReference type="Proteomes" id="UP000299102"/>
    </source>
</evidence>
<feature type="region of interest" description="Disordered" evidence="1">
    <location>
        <begin position="48"/>
        <end position="85"/>
    </location>
</feature>
<dbReference type="AlphaFoldDB" id="A0A4C1Z975"/>
<proteinExistence type="predicted"/>
<comment type="caution">
    <text evidence="2">The sequence shown here is derived from an EMBL/GenBank/DDBJ whole genome shotgun (WGS) entry which is preliminary data.</text>
</comment>
<gene>
    <name evidence="2" type="ORF">EVAR_60204_1</name>
</gene>
<reference evidence="2 3" key="1">
    <citation type="journal article" date="2019" name="Commun. Biol.">
        <title>The bagworm genome reveals a unique fibroin gene that provides high tensile strength.</title>
        <authorList>
            <person name="Kono N."/>
            <person name="Nakamura H."/>
            <person name="Ohtoshi R."/>
            <person name="Tomita M."/>
            <person name="Numata K."/>
            <person name="Arakawa K."/>
        </authorList>
    </citation>
    <scope>NUCLEOTIDE SEQUENCE [LARGE SCALE GENOMIC DNA]</scope>
</reference>
<protein>
    <submittedName>
        <fullName evidence="2">Uncharacterized protein</fullName>
    </submittedName>
</protein>
<evidence type="ECO:0000313" key="2">
    <source>
        <dbReference type="EMBL" id="GBP84260.1"/>
    </source>
</evidence>
<dbReference type="Proteomes" id="UP000299102">
    <property type="component" value="Unassembled WGS sequence"/>
</dbReference>
<name>A0A4C1Z975_EUMVA</name>
<organism evidence="2 3">
    <name type="scientific">Eumeta variegata</name>
    <name type="common">Bagworm moth</name>
    <name type="synonym">Eumeta japonica</name>
    <dbReference type="NCBI Taxonomy" id="151549"/>
    <lineage>
        <taxon>Eukaryota</taxon>
        <taxon>Metazoa</taxon>
        <taxon>Ecdysozoa</taxon>
        <taxon>Arthropoda</taxon>
        <taxon>Hexapoda</taxon>
        <taxon>Insecta</taxon>
        <taxon>Pterygota</taxon>
        <taxon>Neoptera</taxon>
        <taxon>Endopterygota</taxon>
        <taxon>Lepidoptera</taxon>
        <taxon>Glossata</taxon>
        <taxon>Ditrysia</taxon>
        <taxon>Tineoidea</taxon>
        <taxon>Psychidae</taxon>
        <taxon>Oiketicinae</taxon>
        <taxon>Eumeta</taxon>
    </lineage>
</organism>
<dbReference type="EMBL" id="BGZK01001668">
    <property type="protein sequence ID" value="GBP84260.1"/>
    <property type="molecule type" value="Genomic_DNA"/>
</dbReference>
<accession>A0A4C1Z975</accession>